<accession>E5XL31</accession>
<dbReference type="STRING" id="679197.HMPREF9336_00200"/>
<evidence type="ECO:0000313" key="4">
    <source>
        <dbReference type="Proteomes" id="UP000004816"/>
    </source>
</evidence>
<evidence type="ECO:0000256" key="1">
    <source>
        <dbReference type="SAM" id="MobiDB-lite"/>
    </source>
</evidence>
<dbReference type="HOGENOM" id="CLU_063440_1_2_11"/>
<name>E5XL31_SEGRC</name>
<feature type="compositionally biased region" description="Gly residues" evidence="1">
    <location>
        <begin position="52"/>
        <end position="76"/>
    </location>
</feature>
<dbReference type="Gene3D" id="1.10.10.10">
    <property type="entry name" value="Winged helix-like DNA-binding domain superfamily/Winged helix DNA-binding domain"/>
    <property type="match status" value="1"/>
</dbReference>
<feature type="domain" description="Transcription regulator PadR N-terminal" evidence="2">
    <location>
        <begin position="117"/>
        <end position="185"/>
    </location>
</feature>
<evidence type="ECO:0000313" key="3">
    <source>
        <dbReference type="EMBL" id="EFV14899.2"/>
    </source>
</evidence>
<dbReference type="Proteomes" id="UP000004816">
    <property type="component" value="Unassembled WGS sequence"/>
</dbReference>
<feature type="region of interest" description="Disordered" evidence="1">
    <location>
        <begin position="40"/>
        <end position="107"/>
    </location>
</feature>
<dbReference type="eggNOG" id="COG1695">
    <property type="taxonomic scope" value="Bacteria"/>
</dbReference>
<dbReference type="PANTHER" id="PTHR43252:SF2">
    <property type="entry name" value="TRANSCRIPTION REGULATOR, PADR-LIKE FAMILY"/>
    <property type="match status" value="1"/>
</dbReference>
<dbReference type="PANTHER" id="PTHR43252">
    <property type="entry name" value="TRANSCRIPTIONAL REGULATOR YQJI"/>
    <property type="match status" value="1"/>
</dbReference>
<sequence>MFRPVYFDAFDRIPAEMIDGARRAFAARAAFRRPGSAFERPSFGFGPAGRSWGSGRGREGGPQCGPGGFGPGGFGPGFEPFVGPGWGGAPHGRGRGRGHKRRHHGHDRRNFDLRAAILTLLAEEPLHGYELMRRISERSNGAWRPSPGSIYPALAKLRDEGFVLIEEQDGRKTAKLTEAGRAHVAEFGAELREVWADSDEPDPARDLWAEGRKLMGALQQLVVIGDPDQNDKAVEILSGARRKLYALLADDAEAEPDEKRYSEDG</sequence>
<dbReference type="SUPFAM" id="SSF46785">
    <property type="entry name" value="Winged helix' DNA-binding domain"/>
    <property type="match status" value="1"/>
</dbReference>
<gene>
    <name evidence="3" type="ORF">HMPREF9336_00200</name>
</gene>
<dbReference type="AlphaFoldDB" id="E5XL31"/>
<proteinExistence type="predicted"/>
<dbReference type="RefSeq" id="WP_021030521.1">
    <property type="nucleotide sequence ID" value="NZ_KI391954.1"/>
</dbReference>
<dbReference type="InterPro" id="IPR005149">
    <property type="entry name" value="Tscrpt_reg_PadR_N"/>
</dbReference>
<feature type="compositionally biased region" description="Basic residues" evidence="1">
    <location>
        <begin position="92"/>
        <end position="107"/>
    </location>
</feature>
<protein>
    <recommendedName>
        <fullName evidence="2">Transcription regulator PadR N-terminal domain-containing protein</fullName>
    </recommendedName>
</protein>
<organism evidence="3 4">
    <name type="scientific">Segniliparus rugosus (strain ATCC BAA-974 / DSM 45345 / CCUG 50838 / CIP 108380 / JCM 13579 / CDC 945)</name>
    <dbReference type="NCBI Taxonomy" id="679197"/>
    <lineage>
        <taxon>Bacteria</taxon>
        <taxon>Bacillati</taxon>
        <taxon>Actinomycetota</taxon>
        <taxon>Actinomycetes</taxon>
        <taxon>Mycobacteriales</taxon>
        <taxon>Segniliparaceae</taxon>
        <taxon>Segniliparus</taxon>
    </lineage>
</organism>
<dbReference type="InterPro" id="IPR036390">
    <property type="entry name" value="WH_DNA-bd_sf"/>
</dbReference>
<reference evidence="3 4" key="1">
    <citation type="journal article" date="2011" name="Stand. Genomic Sci.">
        <title>High quality draft genome sequence of Segniliparus rugosus CDC 945(T)= (ATCC BAA-974(T)).</title>
        <authorList>
            <person name="Earl A.M."/>
            <person name="Desjardins C.A."/>
            <person name="Fitzgerald M.G."/>
            <person name="Arachchi H.M."/>
            <person name="Zeng Q."/>
            <person name="Mehta T."/>
            <person name="Griggs A."/>
            <person name="Birren B.W."/>
            <person name="Toney N.C."/>
            <person name="Carr J."/>
            <person name="Posey J."/>
            <person name="Butler W.R."/>
        </authorList>
    </citation>
    <scope>NUCLEOTIDE SEQUENCE [LARGE SCALE GENOMIC DNA]</scope>
    <source>
        <strain evidence="4">ATCC BAA-974 / DSM 45345 / CCUG 50838 / CIP 108380 / JCM 13579 / CDC 945</strain>
    </source>
</reference>
<dbReference type="EMBL" id="ACZI02000003">
    <property type="protein sequence ID" value="EFV14899.2"/>
    <property type="molecule type" value="Genomic_DNA"/>
</dbReference>
<comment type="caution">
    <text evidence="3">The sequence shown here is derived from an EMBL/GenBank/DDBJ whole genome shotgun (WGS) entry which is preliminary data.</text>
</comment>
<dbReference type="Pfam" id="PF03551">
    <property type="entry name" value="PadR"/>
    <property type="match status" value="1"/>
</dbReference>
<keyword evidence="4" id="KW-1185">Reference proteome</keyword>
<evidence type="ECO:0000259" key="2">
    <source>
        <dbReference type="Pfam" id="PF03551"/>
    </source>
</evidence>
<dbReference type="InterPro" id="IPR036388">
    <property type="entry name" value="WH-like_DNA-bd_sf"/>
</dbReference>